<dbReference type="InterPro" id="IPR008906">
    <property type="entry name" value="HATC_C_dom"/>
</dbReference>
<dbReference type="GO" id="GO:0046983">
    <property type="term" value="F:protein dimerization activity"/>
    <property type="evidence" value="ECO:0007669"/>
    <property type="project" value="InterPro"/>
</dbReference>
<name>A0A225WV55_9STRA</name>
<keyword evidence="4" id="KW-0862">Zinc</keyword>
<comment type="caution">
    <text evidence="7">The sequence shown here is derived from an EMBL/GenBank/DDBJ whole genome shotgun (WGS) entry which is preliminary data.</text>
</comment>
<dbReference type="InterPro" id="IPR012337">
    <property type="entry name" value="RNaseH-like_sf"/>
</dbReference>
<evidence type="ECO:0000256" key="3">
    <source>
        <dbReference type="ARBA" id="ARBA00022771"/>
    </source>
</evidence>
<dbReference type="STRING" id="4795.A0A225WV55"/>
<dbReference type="PANTHER" id="PTHR46481:SF10">
    <property type="entry name" value="ZINC FINGER BED DOMAIN-CONTAINING PROTEIN 39"/>
    <property type="match status" value="1"/>
</dbReference>
<organism evidence="7 8">
    <name type="scientific">Phytophthora megakarya</name>
    <dbReference type="NCBI Taxonomy" id="4795"/>
    <lineage>
        <taxon>Eukaryota</taxon>
        <taxon>Sar</taxon>
        <taxon>Stramenopiles</taxon>
        <taxon>Oomycota</taxon>
        <taxon>Peronosporomycetes</taxon>
        <taxon>Peronosporales</taxon>
        <taxon>Peronosporaceae</taxon>
        <taxon>Phytophthora</taxon>
    </lineage>
</organism>
<dbReference type="Proteomes" id="UP000198211">
    <property type="component" value="Unassembled WGS sequence"/>
</dbReference>
<evidence type="ECO:0000259" key="6">
    <source>
        <dbReference type="Pfam" id="PF05699"/>
    </source>
</evidence>
<sequence>MEGLTDQLSQFSLGEVQRAGVASSFVLLFRKMLSLALDSETINGLLLGRPSSEGNEFTQHRKPKSVKDFSNEGLCCRDRLRAQLSLRFPSEDINEIKAMLLDPRIKSKANSIISDPVLVTRAEQELQAEHCLYHDVDILKWFKDHGENSFPAISILARIYLAKPMSTAQQERVFSLSGYVVNELRTRLDEDRAEKLCLMKANWPQYKLLMNE</sequence>
<protein>
    <recommendedName>
        <fullName evidence="6">HAT C-terminal dimerisation domain-containing protein</fullName>
    </recommendedName>
</protein>
<dbReference type="AlphaFoldDB" id="A0A225WV55"/>
<proteinExistence type="predicted"/>
<evidence type="ECO:0000256" key="2">
    <source>
        <dbReference type="ARBA" id="ARBA00022723"/>
    </source>
</evidence>
<keyword evidence="3" id="KW-0863">Zinc-finger</keyword>
<keyword evidence="2" id="KW-0479">Metal-binding</keyword>
<dbReference type="EMBL" id="NBNE01000216">
    <property type="protein sequence ID" value="OWZ21515.1"/>
    <property type="molecule type" value="Genomic_DNA"/>
</dbReference>
<dbReference type="OrthoDB" id="3560146at2759"/>
<accession>A0A225WV55</accession>
<reference evidence="8" key="1">
    <citation type="submission" date="2017-03" db="EMBL/GenBank/DDBJ databases">
        <title>Phytopthora megakarya and P. palmivora, two closely related causual agents of cacao black pod achieved similar genome size and gene model numbers by different mechanisms.</title>
        <authorList>
            <person name="Ali S."/>
            <person name="Shao J."/>
            <person name="Larry D.J."/>
            <person name="Kronmiller B."/>
            <person name="Shen D."/>
            <person name="Strem M.D."/>
            <person name="Melnick R.L."/>
            <person name="Guiltinan M.J."/>
            <person name="Tyler B.M."/>
            <person name="Meinhardt L.W."/>
            <person name="Bailey B.A."/>
        </authorList>
    </citation>
    <scope>NUCLEOTIDE SEQUENCE [LARGE SCALE GENOMIC DNA]</scope>
    <source>
        <strain evidence="8">zdho120</strain>
    </source>
</reference>
<keyword evidence="5" id="KW-0539">Nucleus</keyword>
<dbReference type="SUPFAM" id="SSF53098">
    <property type="entry name" value="Ribonuclease H-like"/>
    <property type="match status" value="1"/>
</dbReference>
<gene>
    <name evidence="7" type="ORF">PHMEG_0003931</name>
</gene>
<evidence type="ECO:0000313" key="7">
    <source>
        <dbReference type="EMBL" id="OWZ21515.1"/>
    </source>
</evidence>
<comment type="subcellular location">
    <subcellularLocation>
        <location evidence="1">Nucleus</location>
    </subcellularLocation>
</comment>
<evidence type="ECO:0000256" key="1">
    <source>
        <dbReference type="ARBA" id="ARBA00004123"/>
    </source>
</evidence>
<evidence type="ECO:0000313" key="8">
    <source>
        <dbReference type="Proteomes" id="UP000198211"/>
    </source>
</evidence>
<keyword evidence="8" id="KW-1185">Reference proteome</keyword>
<evidence type="ECO:0000256" key="5">
    <source>
        <dbReference type="ARBA" id="ARBA00023242"/>
    </source>
</evidence>
<dbReference type="GO" id="GO:0008270">
    <property type="term" value="F:zinc ion binding"/>
    <property type="evidence" value="ECO:0007669"/>
    <property type="project" value="UniProtKB-KW"/>
</dbReference>
<dbReference type="Pfam" id="PF05699">
    <property type="entry name" value="Dimer_Tnp_hAT"/>
    <property type="match status" value="1"/>
</dbReference>
<dbReference type="GO" id="GO:0005634">
    <property type="term" value="C:nucleus"/>
    <property type="evidence" value="ECO:0007669"/>
    <property type="project" value="UniProtKB-SubCell"/>
</dbReference>
<dbReference type="InterPro" id="IPR052035">
    <property type="entry name" value="ZnF_BED_domain_contain"/>
</dbReference>
<dbReference type="PANTHER" id="PTHR46481">
    <property type="entry name" value="ZINC FINGER BED DOMAIN-CONTAINING PROTEIN 4"/>
    <property type="match status" value="1"/>
</dbReference>
<evidence type="ECO:0000256" key="4">
    <source>
        <dbReference type="ARBA" id="ARBA00022833"/>
    </source>
</evidence>
<feature type="domain" description="HAT C-terminal dimerisation" evidence="6">
    <location>
        <begin position="128"/>
        <end position="201"/>
    </location>
</feature>